<evidence type="ECO:0000256" key="2">
    <source>
        <dbReference type="ARBA" id="ARBA00022980"/>
    </source>
</evidence>
<keyword evidence="6" id="KW-1185">Reference proteome</keyword>
<dbReference type="PANTHER" id="PTHR10965">
    <property type="entry name" value="60S RIBOSOMAL PROTEIN L38"/>
    <property type="match status" value="1"/>
</dbReference>
<proteinExistence type="inferred from homology"/>
<protein>
    <recommendedName>
        <fullName evidence="7">60S ribosomal protein L38</fullName>
    </recommendedName>
</protein>
<evidence type="ECO:0000256" key="1">
    <source>
        <dbReference type="ARBA" id="ARBA00007803"/>
    </source>
</evidence>
<dbReference type="AlphaFoldDB" id="A0A9P7B6Z8"/>
<dbReference type="PANTHER" id="PTHR10965:SF0">
    <property type="entry name" value="LARGE RIBOSOMAL SUBUNIT PROTEIN EL38"/>
    <property type="match status" value="1"/>
</dbReference>
<dbReference type="InterPro" id="IPR038464">
    <property type="entry name" value="Ribosomal_eL38_sf"/>
</dbReference>
<dbReference type="GO" id="GO:0022625">
    <property type="term" value="C:cytosolic large ribosomal subunit"/>
    <property type="evidence" value="ECO:0007669"/>
    <property type="project" value="TreeGrafter"/>
</dbReference>
<organism evidence="5 6">
    <name type="scientific">Rhodotorula mucilaginosa</name>
    <name type="common">Yeast</name>
    <name type="synonym">Rhodotorula rubra</name>
    <dbReference type="NCBI Taxonomy" id="5537"/>
    <lineage>
        <taxon>Eukaryota</taxon>
        <taxon>Fungi</taxon>
        <taxon>Dikarya</taxon>
        <taxon>Basidiomycota</taxon>
        <taxon>Pucciniomycotina</taxon>
        <taxon>Microbotryomycetes</taxon>
        <taxon>Sporidiobolales</taxon>
        <taxon>Sporidiobolaceae</taxon>
        <taxon>Rhodotorula</taxon>
    </lineage>
</organism>
<dbReference type="EMBL" id="PUHQ01000020">
    <property type="protein sequence ID" value="KAG0663375.1"/>
    <property type="molecule type" value="Genomic_DNA"/>
</dbReference>
<dbReference type="GO" id="GO:0006412">
    <property type="term" value="P:translation"/>
    <property type="evidence" value="ECO:0007669"/>
    <property type="project" value="InterPro"/>
</dbReference>
<evidence type="ECO:0000256" key="4">
    <source>
        <dbReference type="RuleBase" id="RU003445"/>
    </source>
</evidence>
<dbReference type="Proteomes" id="UP000777482">
    <property type="component" value="Unassembled WGS sequence"/>
</dbReference>
<comment type="caution">
    <text evidence="5">The sequence shown here is derived from an EMBL/GenBank/DDBJ whole genome shotgun (WGS) entry which is preliminary data.</text>
</comment>
<dbReference type="Gene3D" id="3.30.720.90">
    <property type="match status" value="1"/>
</dbReference>
<dbReference type="FunFam" id="3.30.720.90:FF:000001">
    <property type="entry name" value="60S ribosomal protein L38"/>
    <property type="match status" value="1"/>
</dbReference>
<keyword evidence="3 4" id="KW-0687">Ribonucleoprotein</keyword>
<dbReference type="GO" id="GO:0022618">
    <property type="term" value="P:protein-RNA complex assembly"/>
    <property type="evidence" value="ECO:0007669"/>
    <property type="project" value="TreeGrafter"/>
</dbReference>
<dbReference type="OrthoDB" id="10250488at2759"/>
<dbReference type="GO" id="GO:0003735">
    <property type="term" value="F:structural constituent of ribosome"/>
    <property type="evidence" value="ECO:0007669"/>
    <property type="project" value="InterPro"/>
</dbReference>
<name>A0A9P7B6Z8_RHOMI</name>
<evidence type="ECO:0000256" key="3">
    <source>
        <dbReference type="ARBA" id="ARBA00023274"/>
    </source>
</evidence>
<evidence type="ECO:0000313" key="6">
    <source>
        <dbReference type="Proteomes" id="UP000777482"/>
    </source>
</evidence>
<dbReference type="Pfam" id="PF01781">
    <property type="entry name" value="Ribosomal_L38e"/>
    <property type="match status" value="1"/>
</dbReference>
<dbReference type="InterPro" id="IPR002675">
    <property type="entry name" value="Ribosomal_eL38"/>
</dbReference>
<keyword evidence="2 4" id="KW-0689">Ribosomal protein</keyword>
<evidence type="ECO:0000313" key="5">
    <source>
        <dbReference type="EMBL" id="KAG0663375.1"/>
    </source>
</evidence>
<sequence length="87" mass="9830">MPAEVKEIKTFLEYARRKDARQVTIKKSAARKAGSTATVTKYKFKLRCSRYLYTFCLADADKADKLRQSLPPTLKVNDVDGAAKSKK</sequence>
<accession>A0A9P7B6Z8</accession>
<gene>
    <name evidence="5" type="ORF">C6P46_002714</name>
</gene>
<evidence type="ECO:0008006" key="7">
    <source>
        <dbReference type="Google" id="ProtNLM"/>
    </source>
</evidence>
<comment type="similarity">
    <text evidence="1 4">Belongs to the eukaryotic ribosomal protein eL38 family.</text>
</comment>
<reference evidence="5 6" key="1">
    <citation type="submission" date="2020-11" db="EMBL/GenBank/DDBJ databases">
        <title>Kefir isolates.</title>
        <authorList>
            <person name="Marcisauskas S."/>
            <person name="Kim Y."/>
            <person name="Blasche S."/>
        </authorList>
    </citation>
    <scope>NUCLEOTIDE SEQUENCE [LARGE SCALE GENOMIC DNA]</scope>
    <source>
        <strain evidence="5 6">KR</strain>
    </source>
</reference>